<gene>
    <name evidence="2" type="ORF">ETB97_012190</name>
</gene>
<evidence type="ECO:0000313" key="2">
    <source>
        <dbReference type="EMBL" id="KAF5862044.1"/>
    </source>
</evidence>
<evidence type="ECO:0000256" key="1">
    <source>
        <dbReference type="SAM" id="Coils"/>
    </source>
</evidence>
<evidence type="ECO:0000313" key="3">
    <source>
        <dbReference type="Proteomes" id="UP000541154"/>
    </source>
</evidence>
<dbReference type="Proteomes" id="UP000541154">
    <property type="component" value="Unassembled WGS sequence"/>
</dbReference>
<protein>
    <submittedName>
        <fullName evidence="2">Uncharacterized protein</fullName>
    </submittedName>
</protein>
<keyword evidence="1" id="KW-0175">Coiled coil</keyword>
<accession>A0A8H6A6P6</accession>
<reference evidence="2 3" key="1">
    <citation type="submission" date="2019-04" db="EMBL/GenBank/DDBJ databases">
        <title>Aspergillus burnettii sp. nov., novel species from soil in southeast Queensland.</title>
        <authorList>
            <person name="Gilchrist C.L.M."/>
            <person name="Pitt J.I."/>
            <person name="Lange L."/>
            <person name="Lacey H.J."/>
            <person name="Vuong D."/>
            <person name="Midgley D.J."/>
            <person name="Greenfield P."/>
            <person name="Bradbury M."/>
            <person name="Lacey E."/>
            <person name="Busk P.K."/>
            <person name="Pilgaard B."/>
            <person name="Chooi Y.H."/>
            <person name="Piggott A.M."/>
        </authorList>
    </citation>
    <scope>NUCLEOTIDE SEQUENCE [LARGE SCALE GENOMIC DNA]</scope>
    <source>
        <strain evidence="2 3">FRR 5400</strain>
    </source>
</reference>
<proteinExistence type="predicted"/>
<organism evidence="2 3">
    <name type="scientific">Petromyces alliaceus</name>
    <name type="common">Aspergillus alliaceus</name>
    <dbReference type="NCBI Taxonomy" id="209559"/>
    <lineage>
        <taxon>Eukaryota</taxon>
        <taxon>Fungi</taxon>
        <taxon>Dikarya</taxon>
        <taxon>Ascomycota</taxon>
        <taxon>Pezizomycotina</taxon>
        <taxon>Eurotiomycetes</taxon>
        <taxon>Eurotiomycetidae</taxon>
        <taxon>Eurotiales</taxon>
        <taxon>Aspergillaceae</taxon>
        <taxon>Aspergillus</taxon>
        <taxon>Aspergillus subgen. Circumdati</taxon>
    </lineage>
</organism>
<comment type="caution">
    <text evidence="2">The sequence shown here is derived from an EMBL/GenBank/DDBJ whole genome shotgun (WGS) entry which is preliminary data.</text>
</comment>
<name>A0A8H6A6P6_PETAA</name>
<dbReference type="EMBL" id="SPNV01000083">
    <property type="protein sequence ID" value="KAF5862044.1"/>
    <property type="molecule type" value="Genomic_DNA"/>
</dbReference>
<sequence>MSNSANRRRALERTKCREALSKYLESSLSILVAPSQVRLQPLPGDRYKWRYKEHRQYLFARQLSDLSTNSYIELCSALHLGEIWAIQIGEQEDLRLTPPDDDRQQSYDDMKRQLSCLERENEELRNRLLLHTRKEEWLCHLLAKLQNGLGIMVNSIQQPKHVA</sequence>
<feature type="coiled-coil region" evidence="1">
    <location>
        <begin position="107"/>
        <end position="134"/>
    </location>
</feature>
<dbReference type="AlphaFoldDB" id="A0A8H6A6P6"/>
<keyword evidence="3" id="KW-1185">Reference proteome</keyword>